<dbReference type="RefSeq" id="WP_261695457.1">
    <property type="nucleotide sequence ID" value="NZ_CP104694.1"/>
</dbReference>
<evidence type="ECO:0000256" key="4">
    <source>
        <dbReference type="ARBA" id="ARBA00023163"/>
    </source>
</evidence>
<reference evidence="7" key="1">
    <citation type="submission" date="2022-09" db="EMBL/GenBank/DDBJ databases">
        <title>Tahibacter sp. nov., isolated from a fresh water.</title>
        <authorList>
            <person name="Baek J.H."/>
            <person name="Lee J.K."/>
            <person name="Kim J.M."/>
            <person name="Jeon C.O."/>
        </authorList>
    </citation>
    <scope>NUCLEOTIDE SEQUENCE</scope>
    <source>
        <strain evidence="7">W38</strain>
    </source>
</reference>
<keyword evidence="3" id="KW-0731">Sigma factor</keyword>
<evidence type="ECO:0000313" key="8">
    <source>
        <dbReference type="Proteomes" id="UP001064632"/>
    </source>
</evidence>
<feature type="domain" description="RNA polymerase sigma factor 70 region 4 type 2" evidence="6">
    <location>
        <begin position="126"/>
        <end position="175"/>
    </location>
</feature>
<name>A0ABY6BEN7_9GAMM</name>
<dbReference type="PANTHER" id="PTHR43133:SF32">
    <property type="entry name" value="BLR3042 PROTEIN"/>
    <property type="match status" value="1"/>
</dbReference>
<keyword evidence="8" id="KW-1185">Reference proteome</keyword>
<evidence type="ECO:0000256" key="1">
    <source>
        <dbReference type="ARBA" id="ARBA00010641"/>
    </source>
</evidence>
<evidence type="ECO:0000259" key="5">
    <source>
        <dbReference type="Pfam" id="PF04542"/>
    </source>
</evidence>
<dbReference type="Pfam" id="PF08281">
    <property type="entry name" value="Sigma70_r4_2"/>
    <property type="match status" value="1"/>
</dbReference>
<dbReference type="InterPro" id="IPR039425">
    <property type="entry name" value="RNA_pol_sigma-70-like"/>
</dbReference>
<comment type="similarity">
    <text evidence="1">Belongs to the sigma-70 factor family. ECF subfamily.</text>
</comment>
<evidence type="ECO:0000259" key="6">
    <source>
        <dbReference type="Pfam" id="PF08281"/>
    </source>
</evidence>
<dbReference type="Gene3D" id="1.10.1740.10">
    <property type="match status" value="1"/>
</dbReference>
<dbReference type="InterPro" id="IPR013324">
    <property type="entry name" value="RNA_pol_sigma_r3/r4-like"/>
</dbReference>
<organism evidence="7 8">
    <name type="scientific">Tahibacter amnicola</name>
    <dbReference type="NCBI Taxonomy" id="2976241"/>
    <lineage>
        <taxon>Bacteria</taxon>
        <taxon>Pseudomonadati</taxon>
        <taxon>Pseudomonadota</taxon>
        <taxon>Gammaproteobacteria</taxon>
        <taxon>Lysobacterales</taxon>
        <taxon>Rhodanobacteraceae</taxon>
        <taxon>Tahibacter</taxon>
    </lineage>
</organism>
<dbReference type="PANTHER" id="PTHR43133">
    <property type="entry name" value="RNA POLYMERASE ECF-TYPE SIGMA FACTO"/>
    <property type="match status" value="1"/>
</dbReference>
<keyword evidence="2" id="KW-0805">Transcription regulation</keyword>
<dbReference type="InterPro" id="IPR013325">
    <property type="entry name" value="RNA_pol_sigma_r2"/>
</dbReference>
<dbReference type="InterPro" id="IPR007627">
    <property type="entry name" value="RNA_pol_sigma70_r2"/>
</dbReference>
<dbReference type="Pfam" id="PF04542">
    <property type="entry name" value="Sigma70_r2"/>
    <property type="match status" value="1"/>
</dbReference>
<dbReference type="SUPFAM" id="SSF88659">
    <property type="entry name" value="Sigma3 and sigma4 domains of RNA polymerase sigma factors"/>
    <property type="match status" value="1"/>
</dbReference>
<accession>A0ABY6BEN7</accession>
<dbReference type="InterPro" id="IPR036388">
    <property type="entry name" value="WH-like_DNA-bd_sf"/>
</dbReference>
<dbReference type="SUPFAM" id="SSF88946">
    <property type="entry name" value="Sigma2 domain of RNA polymerase sigma factors"/>
    <property type="match status" value="1"/>
</dbReference>
<dbReference type="CDD" id="cd06171">
    <property type="entry name" value="Sigma70_r4"/>
    <property type="match status" value="1"/>
</dbReference>
<protein>
    <submittedName>
        <fullName evidence="7">Sigma-70 family RNA polymerase sigma factor</fullName>
    </submittedName>
</protein>
<evidence type="ECO:0000256" key="2">
    <source>
        <dbReference type="ARBA" id="ARBA00023015"/>
    </source>
</evidence>
<dbReference type="EMBL" id="CP104694">
    <property type="protein sequence ID" value="UXI68498.1"/>
    <property type="molecule type" value="Genomic_DNA"/>
</dbReference>
<dbReference type="Gene3D" id="1.10.10.10">
    <property type="entry name" value="Winged helix-like DNA-binding domain superfamily/Winged helix DNA-binding domain"/>
    <property type="match status" value="1"/>
</dbReference>
<dbReference type="Proteomes" id="UP001064632">
    <property type="component" value="Chromosome"/>
</dbReference>
<evidence type="ECO:0000313" key="7">
    <source>
        <dbReference type="EMBL" id="UXI68498.1"/>
    </source>
</evidence>
<gene>
    <name evidence="7" type="ORF">N4264_02260</name>
</gene>
<dbReference type="NCBIfam" id="TIGR02937">
    <property type="entry name" value="sigma70-ECF"/>
    <property type="match status" value="1"/>
</dbReference>
<keyword evidence="4" id="KW-0804">Transcription</keyword>
<proteinExistence type="inferred from homology"/>
<evidence type="ECO:0000256" key="3">
    <source>
        <dbReference type="ARBA" id="ARBA00023082"/>
    </source>
</evidence>
<feature type="domain" description="RNA polymerase sigma-70 region 2" evidence="5">
    <location>
        <begin position="27"/>
        <end position="92"/>
    </location>
</feature>
<dbReference type="InterPro" id="IPR014284">
    <property type="entry name" value="RNA_pol_sigma-70_dom"/>
</dbReference>
<dbReference type="InterPro" id="IPR013249">
    <property type="entry name" value="RNA_pol_sigma70_r4_t2"/>
</dbReference>
<sequence>MDLDNTTALYLLKRVGLGDQDAFATLHRALGRRIFAFAMRHLHSPEAAEEVVADTMFEVWKNPGRFNGTSKLSTWVLGIARYRILNRLRANAHEMESLTPEVEETISCEAESAFERIANEQRETGVRTCMEKLSAKHRECMHLVFYEGLALGEVATLQGCPENTVKTRLFHARKSIQNCLRLLLRREDSDVAQGVTSHA</sequence>